<proteinExistence type="predicted"/>
<name>A0A8S1YD47_9CILI</name>
<reference evidence="1" key="1">
    <citation type="submission" date="2021-01" db="EMBL/GenBank/DDBJ databases">
        <authorList>
            <consortium name="Genoscope - CEA"/>
            <person name="William W."/>
        </authorList>
    </citation>
    <scope>NUCLEOTIDE SEQUENCE</scope>
</reference>
<gene>
    <name evidence="1" type="ORF">PPENT_87.1.T1560022</name>
</gene>
<protein>
    <submittedName>
        <fullName evidence="1">Uncharacterized protein</fullName>
    </submittedName>
</protein>
<dbReference type="EMBL" id="CAJJDO010000156">
    <property type="protein sequence ID" value="CAD8209762.1"/>
    <property type="molecule type" value="Genomic_DNA"/>
</dbReference>
<organism evidence="1 2">
    <name type="scientific">Paramecium pentaurelia</name>
    <dbReference type="NCBI Taxonomy" id="43138"/>
    <lineage>
        <taxon>Eukaryota</taxon>
        <taxon>Sar</taxon>
        <taxon>Alveolata</taxon>
        <taxon>Ciliophora</taxon>
        <taxon>Intramacronucleata</taxon>
        <taxon>Oligohymenophorea</taxon>
        <taxon>Peniculida</taxon>
        <taxon>Parameciidae</taxon>
        <taxon>Paramecium</taxon>
    </lineage>
</organism>
<accession>A0A8S1YD47</accession>
<dbReference type="AlphaFoldDB" id="A0A8S1YD47"/>
<comment type="caution">
    <text evidence="1">The sequence shown here is derived from an EMBL/GenBank/DDBJ whole genome shotgun (WGS) entry which is preliminary data.</text>
</comment>
<keyword evidence="2" id="KW-1185">Reference proteome</keyword>
<evidence type="ECO:0000313" key="2">
    <source>
        <dbReference type="Proteomes" id="UP000689195"/>
    </source>
</evidence>
<evidence type="ECO:0000313" key="1">
    <source>
        <dbReference type="EMBL" id="CAD8209762.1"/>
    </source>
</evidence>
<dbReference type="Proteomes" id="UP000689195">
    <property type="component" value="Unassembled WGS sequence"/>
</dbReference>
<sequence>MIQIKAVQAQKQKSRNNLIIFCYDSQRKLLLELKQIQYIQSVLAVVHICQIYSTEQNKDQSELEYLFTIDQISAVTKMIV</sequence>